<organism evidence="2 3">
    <name type="scientific">Plantactinospora mayteni</name>
    <dbReference type="NCBI Taxonomy" id="566021"/>
    <lineage>
        <taxon>Bacteria</taxon>
        <taxon>Bacillati</taxon>
        <taxon>Actinomycetota</taxon>
        <taxon>Actinomycetes</taxon>
        <taxon>Micromonosporales</taxon>
        <taxon>Micromonosporaceae</taxon>
        <taxon>Plantactinospora</taxon>
    </lineage>
</organism>
<feature type="compositionally biased region" description="Polar residues" evidence="1">
    <location>
        <begin position="124"/>
        <end position="135"/>
    </location>
</feature>
<reference evidence="2 3" key="1">
    <citation type="submission" date="2021-01" db="EMBL/GenBank/DDBJ databases">
        <title>Whole genome shotgun sequence of Plantactinospora mayteni NBRC 109088.</title>
        <authorList>
            <person name="Komaki H."/>
            <person name="Tamura T."/>
        </authorList>
    </citation>
    <scope>NUCLEOTIDE SEQUENCE [LARGE SCALE GENOMIC DNA]</scope>
    <source>
        <strain evidence="2 3">NBRC 109088</strain>
    </source>
</reference>
<feature type="compositionally biased region" description="Low complexity" evidence="1">
    <location>
        <begin position="102"/>
        <end position="115"/>
    </location>
</feature>
<accession>A0ABQ4EQ19</accession>
<dbReference type="RefSeq" id="WP_203858286.1">
    <property type="nucleotide sequence ID" value="NZ_BAAAZQ010000001.1"/>
</dbReference>
<proteinExistence type="predicted"/>
<evidence type="ECO:0008006" key="4">
    <source>
        <dbReference type="Google" id="ProtNLM"/>
    </source>
</evidence>
<evidence type="ECO:0000313" key="2">
    <source>
        <dbReference type="EMBL" id="GIG96746.1"/>
    </source>
</evidence>
<comment type="caution">
    <text evidence="2">The sequence shown here is derived from an EMBL/GenBank/DDBJ whole genome shotgun (WGS) entry which is preliminary data.</text>
</comment>
<dbReference type="EMBL" id="BONX01000023">
    <property type="protein sequence ID" value="GIG96746.1"/>
    <property type="molecule type" value="Genomic_DNA"/>
</dbReference>
<evidence type="ECO:0000256" key="1">
    <source>
        <dbReference type="SAM" id="MobiDB-lite"/>
    </source>
</evidence>
<protein>
    <recommendedName>
        <fullName evidence="4">HTH cro/C1-type domain-containing protein</fullName>
    </recommendedName>
</protein>
<gene>
    <name evidence="2" type="ORF">Pma05_33190</name>
</gene>
<dbReference type="Proteomes" id="UP000621500">
    <property type="component" value="Unassembled WGS sequence"/>
</dbReference>
<dbReference type="InterPro" id="IPR001387">
    <property type="entry name" value="Cro/C1-type_HTH"/>
</dbReference>
<evidence type="ECO:0000313" key="3">
    <source>
        <dbReference type="Proteomes" id="UP000621500"/>
    </source>
</evidence>
<feature type="region of interest" description="Disordered" evidence="1">
    <location>
        <begin position="102"/>
        <end position="197"/>
    </location>
</feature>
<name>A0ABQ4EQ19_9ACTN</name>
<dbReference type="CDD" id="cd00093">
    <property type="entry name" value="HTH_XRE"/>
    <property type="match status" value="1"/>
</dbReference>
<keyword evidence="3" id="KW-1185">Reference proteome</keyword>
<sequence length="343" mass="36895">MPPGPPGIDDDTIRARCASPEAVAYTLYVRHLVGGPELAGGQAEVLRTAAAREILPARFTRQTLSEHLSGRYRHGPPWSTAEMIIRCLPEHAPRERIRAEAAALHRAAARQAAHRTGPGRIGSDNVSPDSGTGPDTSVDRRPVRDPAALRTVRRPNAPGRHGTAQRWRTPNTPPVADARPDANQPRGQYGRGAGRGWPGRDVALDIADLRADCARLTVQVLLIREPGTHPDRAAELSAALEQRQRSPLGQLSQHIDPTAALAHRALAQYLCAYAELGRSTVTELAIRTGLTAAVVAEILTARRVPTEAELRDLGAVLGVDNAVVWQLAGHARGARRGMPGNHR</sequence>